<dbReference type="AlphaFoldDB" id="A0AAD2HAD7"/>
<protein>
    <submittedName>
        <fullName evidence="2">Uncharacterized protein</fullName>
    </submittedName>
</protein>
<evidence type="ECO:0000313" key="1">
    <source>
        <dbReference type="EMBL" id="CAK5272224.1"/>
    </source>
</evidence>
<proteinExistence type="predicted"/>
<name>A0AAD2HAD7_9AGAR</name>
<accession>A0AAD2HAD7</accession>
<evidence type="ECO:0000313" key="3">
    <source>
        <dbReference type="Proteomes" id="UP001295794"/>
    </source>
</evidence>
<sequence>MQTTSTASTAAKMMDRLTRVAGIADADVEGMKVTGVSMFSVEDIYSARQARVIEQSSPDCASIAVSVALIFTLIVASTGSIETQSCEMYFVGHVFERQTCQPDWLINVADRLAETCYD</sequence>
<reference evidence="2" key="1">
    <citation type="submission" date="2023-11" db="EMBL/GenBank/DDBJ databases">
        <authorList>
            <person name="De Vega J J."/>
            <person name="De Vega J J."/>
        </authorList>
    </citation>
    <scope>NUCLEOTIDE SEQUENCE</scope>
</reference>
<gene>
    <name evidence="1" type="ORF">MYCIT1_LOCUS17813</name>
    <name evidence="2" type="ORF">MYCIT1_LOCUS19098</name>
</gene>
<keyword evidence="3" id="KW-1185">Reference proteome</keyword>
<dbReference type="EMBL" id="CAVNYO010000181">
    <property type="protein sequence ID" value="CAK5272224.1"/>
    <property type="molecule type" value="Genomic_DNA"/>
</dbReference>
<evidence type="ECO:0000313" key="2">
    <source>
        <dbReference type="EMBL" id="CAK5273014.1"/>
    </source>
</evidence>
<comment type="caution">
    <text evidence="2">The sequence shown here is derived from an EMBL/GenBank/DDBJ whole genome shotgun (WGS) entry which is preliminary data.</text>
</comment>
<dbReference type="EMBL" id="CAVNYO010000191">
    <property type="protein sequence ID" value="CAK5273014.1"/>
    <property type="molecule type" value="Genomic_DNA"/>
</dbReference>
<dbReference type="Proteomes" id="UP001295794">
    <property type="component" value="Unassembled WGS sequence"/>
</dbReference>
<organism evidence="2 3">
    <name type="scientific">Mycena citricolor</name>
    <dbReference type="NCBI Taxonomy" id="2018698"/>
    <lineage>
        <taxon>Eukaryota</taxon>
        <taxon>Fungi</taxon>
        <taxon>Dikarya</taxon>
        <taxon>Basidiomycota</taxon>
        <taxon>Agaricomycotina</taxon>
        <taxon>Agaricomycetes</taxon>
        <taxon>Agaricomycetidae</taxon>
        <taxon>Agaricales</taxon>
        <taxon>Marasmiineae</taxon>
        <taxon>Mycenaceae</taxon>
        <taxon>Mycena</taxon>
    </lineage>
</organism>